<dbReference type="AlphaFoldDB" id="A0A835K6K7"/>
<keyword evidence="3" id="KW-1185">Reference proteome</keyword>
<accession>A0A835K6K7</accession>
<name>A0A835K6K7_9ROSI</name>
<evidence type="ECO:0000313" key="3">
    <source>
        <dbReference type="Proteomes" id="UP000657918"/>
    </source>
</evidence>
<feature type="compositionally biased region" description="Low complexity" evidence="1">
    <location>
        <begin position="85"/>
        <end position="97"/>
    </location>
</feature>
<feature type="compositionally biased region" description="Acidic residues" evidence="1">
    <location>
        <begin position="61"/>
        <end position="72"/>
    </location>
</feature>
<sequence length="234" mass="26224">MALTSFLVCKLGRADYLFISKFHCFSLQIEKEDGDKWDAQPSASKQVVSDAQPTQKVRDDESYDSEGSDELYESGKSDCSDGPDESSSSATDSSAETQLKPSDGRDVKYMEDHVRTLPLELMLCTTSKQMSLLSSPETGSTSRAPATELSSALFDALLVTNDDRESTLVTRTKKKKGDHYNSSTSYFYYFTEKLHCINLNLNRNLGTTLIMTTVFYKKQSYKKVEKLTSQKLLD</sequence>
<protein>
    <submittedName>
        <fullName evidence="2">Uncharacterized protein</fullName>
    </submittedName>
</protein>
<organism evidence="2 3">
    <name type="scientific">Salix dunnii</name>
    <dbReference type="NCBI Taxonomy" id="1413687"/>
    <lineage>
        <taxon>Eukaryota</taxon>
        <taxon>Viridiplantae</taxon>
        <taxon>Streptophyta</taxon>
        <taxon>Embryophyta</taxon>
        <taxon>Tracheophyta</taxon>
        <taxon>Spermatophyta</taxon>
        <taxon>Magnoliopsida</taxon>
        <taxon>eudicotyledons</taxon>
        <taxon>Gunneridae</taxon>
        <taxon>Pentapetalae</taxon>
        <taxon>rosids</taxon>
        <taxon>fabids</taxon>
        <taxon>Malpighiales</taxon>
        <taxon>Salicaceae</taxon>
        <taxon>Saliceae</taxon>
        <taxon>Salix</taxon>
    </lineage>
</organism>
<feature type="region of interest" description="Disordered" evidence="1">
    <location>
        <begin position="36"/>
        <end position="108"/>
    </location>
</feature>
<evidence type="ECO:0000313" key="2">
    <source>
        <dbReference type="EMBL" id="KAF9681627.1"/>
    </source>
</evidence>
<gene>
    <name evidence="2" type="ORF">SADUNF_Sadunf05G0021500</name>
</gene>
<comment type="caution">
    <text evidence="2">The sequence shown here is derived from an EMBL/GenBank/DDBJ whole genome shotgun (WGS) entry which is preliminary data.</text>
</comment>
<dbReference type="Proteomes" id="UP000657918">
    <property type="component" value="Unassembled WGS sequence"/>
</dbReference>
<evidence type="ECO:0000256" key="1">
    <source>
        <dbReference type="SAM" id="MobiDB-lite"/>
    </source>
</evidence>
<reference evidence="2 3" key="1">
    <citation type="submission" date="2020-10" db="EMBL/GenBank/DDBJ databases">
        <title>Plant Genome Project.</title>
        <authorList>
            <person name="Zhang R.-G."/>
        </authorList>
    </citation>
    <scope>NUCLEOTIDE SEQUENCE [LARGE SCALE GENOMIC DNA]</scope>
    <source>
        <strain evidence="2">FAFU-HL-1</strain>
        <tissue evidence="2">Leaf</tissue>
    </source>
</reference>
<proteinExistence type="predicted"/>
<dbReference type="EMBL" id="JADGMS010000005">
    <property type="protein sequence ID" value="KAF9681627.1"/>
    <property type="molecule type" value="Genomic_DNA"/>
</dbReference>
<dbReference type="OrthoDB" id="852217at2759"/>
<feature type="compositionally biased region" description="Polar residues" evidence="1">
    <location>
        <begin position="41"/>
        <end position="55"/>
    </location>
</feature>